<dbReference type="Proteomes" id="UP001642540">
    <property type="component" value="Unassembled WGS sequence"/>
</dbReference>
<proteinExistence type="predicted"/>
<feature type="region of interest" description="Disordered" evidence="1">
    <location>
        <begin position="88"/>
        <end position="135"/>
    </location>
</feature>
<gene>
    <name evidence="2" type="ORF">ODALV1_LOCUS29015</name>
</gene>
<accession>A0ABP1S2W9</accession>
<evidence type="ECO:0000256" key="1">
    <source>
        <dbReference type="SAM" id="MobiDB-lite"/>
    </source>
</evidence>
<evidence type="ECO:0000313" key="2">
    <source>
        <dbReference type="EMBL" id="CAL8142330.1"/>
    </source>
</evidence>
<organism evidence="2 3">
    <name type="scientific">Orchesella dallaii</name>
    <dbReference type="NCBI Taxonomy" id="48710"/>
    <lineage>
        <taxon>Eukaryota</taxon>
        <taxon>Metazoa</taxon>
        <taxon>Ecdysozoa</taxon>
        <taxon>Arthropoda</taxon>
        <taxon>Hexapoda</taxon>
        <taxon>Collembola</taxon>
        <taxon>Entomobryomorpha</taxon>
        <taxon>Entomobryoidea</taxon>
        <taxon>Orchesellidae</taxon>
        <taxon>Orchesellinae</taxon>
        <taxon>Orchesella</taxon>
    </lineage>
</organism>
<keyword evidence="3" id="KW-1185">Reference proteome</keyword>
<name>A0ABP1S2W9_9HEXA</name>
<sequence length="264" mass="29054">MEESQMRPVFGGGEGQGRGRGKLMFTKKQHESNVSGSETAAHPLSELSSLSHVATYAAFYEESVTNENEASPCRSEAEIEIAESRTTNKGVLSNNNSVDGMSSSFGDSDSTFSEEQSSIQLPASRGLDGEQETRAPQLSMSRVELAHEFRMDAVLSTSPIPAFYHCCVCGCPAGYNTYSCEIKGHPTCDLCITELKISECPYLREGSGGRIKVCKSQVYQFPSMFRTFIFDQTQVRCIHYSKGCKAVGVWEAIKEHQEECKFAD</sequence>
<feature type="compositionally biased region" description="Low complexity" evidence="1">
    <location>
        <begin position="97"/>
        <end position="113"/>
    </location>
</feature>
<reference evidence="2 3" key="1">
    <citation type="submission" date="2024-08" db="EMBL/GenBank/DDBJ databases">
        <authorList>
            <person name="Cucini C."/>
            <person name="Frati F."/>
        </authorList>
    </citation>
    <scope>NUCLEOTIDE SEQUENCE [LARGE SCALE GENOMIC DNA]</scope>
</reference>
<comment type="caution">
    <text evidence="2">The sequence shown here is derived from an EMBL/GenBank/DDBJ whole genome shotgun (WGS) entry which is preliminary data.</text>
</comment>
<dbReference type="InterPro" id="IPR013083">
    <property type="entry name" value="Znf_RING/FYVE/PHD"/>
</dbReference>
<dbReference type="EMBL" id="CAXLJM020000148">
    <property type="protein sequence ID" value="CAL8142330.1"/>
    <property type="molecule type" value="Genomic_DNA"/>
</dbReference>
<dbReference type="Gene3D" id="3.30.40.10">
    <property type="entry name" value="Zinc/RING finger domain, C3HC4 (zinc finger)"/>
    <property type="match status" value="1"/>
</dbReference>
<protein>
    <submittedName>
        <fullName evidence="2">Uncharacterized protein</fullName>
    </submittedName>
</protein>
<feature type="region of interest" description="Disordered" evidence="1">
    <location>
        <begin position="1"/>
        <end position="41"/>
    </location>
</feature>
<evidence type="ECO:0000313" key="3">
    <source>
        <dbReference type="Proteomes" id="UP001642540"/>
    </source>
</evidence>